<evidence type="ECO:0000259" key="4">
    <source>
        <dbReference type="PROSITE" id="PS50995"/>
    </source>
</evidence>
<dbReference type="AlphaFoldDB" id="A0A212KFN7"/>
<dbReference type="EMBL" id="FLUL01000002">
    <property type="protein sequence ID" value="SBW10544.1"/>
    <property type="molecule type" value="Genomic_DNA"/>
</dbReference>
<reference evidence="5" key="1">
    <citation type="submission" date="2016-04" db="EMBL/GenBank/DDBJ databases">
        <authorList>
            <person name="Evans L.H."/>
            <person name="Alamgir A."/>
            <person name="Owens N."/>
            <person name="Weber N.D."/>
            <person name="Virtaneva K."/>
            <person name="Barbian K."/>
            <person name="Babar A."/>
            <person name="Rosenke K."/>
        </authorList>
    </citation>
    <scope>NUCLEOTIDE SEQUENCE</scope>
    <source>
        <strain evidence="5">86-2</strain>
    </source>
</reference>
<dbReference type="GO" id="GO:0003700">
    <property type="term" value="F:DNA-binding transcription factor activity"/>
    <property type="evidence" value="ECO:0007669"/>
    <property type="project" value="InterPro"/>
</dbReference>
<dbReference type="PANTHER" id="PTHR42756">
    <property type="entry name" value="TRANSCRIPTIONAL REGULATOR, MARR"/>
    <property type="match status" value="1"/>
</dbReference>
<keyword evidence="1" id="KW-0805">Transcription regulation</keyword>
<dbReference type="Pfam" id="PF12802">
    <property type="entry name" value="MarR_2"/>
    <property type="match status" value="1"/>
</dbReference>
<dbReference type="RefSeq" id="WP_135105064.1">
    <property type="nucleotide sequence ID" value="NZ_CABTJG010000008.1"/>
</dbReference>
<evidence type="ECO:0000256" key="3">
    <source>
        <dbReference type="ARBA" id="ARBA00023163"/>
    </source>
</evidence>
<gene>
    <name evidence="5" type="ORF">KL86DYS2_20121</name>
</gene>
<proteinExistence type="predicted"/>
<keyword evidence="3" id="KW-0804">Transcription</keyword>
<dbReference type="SUPFAM" id="SSF46785">
    <property type="entry name" value="Winged helix' DNA-binding domain"/>
    <property type="match status" value="1"/>
</dbReference>
<name>A0A212KFN7_9BACT</name>
<feature type="domain" description="HTH marR-type" evidence="4">
    <location>
        <begin position="12"/>
        <end position="152"/>
    </location>
</feature>
<organism evidence="5">
    <name type="scientific">uncultured Dysgonomonas sp</name>
    <dbReference type="NCBI Taxonomy" id="206096"/>
    <lineage>
        <taxon>Bacteria</taxon>
        <taxon>Pseudomonadati</taxon>
        <taxon>Bacteroidota</taxon>
        <taxon>Bacteroidia</taxon>
        <taxon>Bacteroidales</taxon>
        <taxon>Dysgonomonadaceae</taxon>
        <taxon>Dysgonomonas</taxon>
        <taxon>environmental samples</taxon>
    </lineage>
</organism>
<dbReference type="Gene3D" id="1.10.10.10">
    <property type="entry name" value="Winged helix-like DNA-binding domain superfamily/Winged helix DNA-binding domain"/>
    <property type="match status" value="1"/>
</dbReference>
<evidence type="ECO:0000313" key="5">
    <source>
        <dbReference type="EMBL" id="SBW10544.1"/>
    </source>
</evidence>
<accession>A0A212KFN7</accession>
<dbReference type="InterPro" id="IPR036390">
    <property type="entry name" value="WH_DNA-bd_sf"/>
</dbReference>
<dbReference type="InterPro" id="IPR036388">
    <property type="entry name" value="WH-like_DNA-bd_sf"/>
</dbReference>
<evidence type="ECO:0000256" key="2">
    <source>
        <dbReference type="ARBA" id="ARBA00023125"/>
    </source>
</evidence>
<dbReference type="InterPro" id="IPR000835">
    <property type="entry name" value="HTH_MarR-typ"/>
</dbReference>
<dbReference type="PROSITE" id="PS50995">
    <property type="entry name" value="HTH_MARR_2"/>
    <property type="match status" value="1"/>
</dbReference>
<dbReference type="PANTHER" id="PTHR42756:SF1">
    <property type="entry name" value="TRANSCRIPTIONAL REPRESSOR OF EMRAB OPERON"/>
    <property type="match status" value="1"/>
</dbReference>
<evidence type="ECO:0000256" key="1">
    <source>
        <dbReference type="ARBA" id="ARBA00023015"/>
    </source>
</evidence>
<sequence length="157" mass="17779">MVGNCNKLEDSNDDIGYLIWKVSKYWQRGKLRLLGEFGLTGSQLELLGAIYHMSRENTEATQIILSQETGIDPMTTSTILRNLQKKGLISRRESATDTRARIVEVTKSGSELFERAIAKVREGQSLLFENIDCEALKTQLQILLQEIERFNKVTTGN</sequence>
<dbReference type="SMART" id="SM00347">
    <property type="entry name" value="HTH_MARR"/>
    <property type="match status" value="1"/>
</dbReference>
<dbReference type="GO" id="GO:0003677">
    <property type="term" value="F:DNA binding"/>
    <property type="evidence" value="ECO:0007669"/>
    <property type="project" value="UniProtKB-KW"/>
</dbReference>
<keyword evidence="2" id="KW-0238">DNA-binding</keyword>
<protein>
    <recommendedName>
        <fullName evidence="4">HTH marR-type domain-containing protein</fullName>
    </recommendedName>
</protein>